<accession>A0AAV4DRG7</accession>
<dbReference type="EMBL" id="BLXT01008200">
    <property type="protein sequence ID" value="GFO46643.1"/>
    <property type="molecule type" value="Genomic_DNA"/>
</dbReference>
<evidence type="ECO:0000259" key="1">
    <source>
        <dbReference type="PROSITE" id="PS50835"/>
    </source>
</evidence>
<dbReference type="SUPFAM" id="SSF48726">
    <property type="entry name" value="Immunoglobulin"/>
    <property type="match status" value="1"/>
</dbReference>
<dbReference type="Pfam" id="PF12017">
    <property type="entry name" value="Tnp_P_element"/>
    <property type="match status" value="1"/>
</dbReference>
<evidence type="ECO:0000313" key="3">
    <source>
        <dbReference type="Proteomes" id="UP000735302"/>
    </source>
</evidence>
<proteinExistence type="predicted"/>
<reference evidence="2 3" key="1">
    <citation type="journal article" date="2021" name="Elife">
        <title>Chloroplast acquisition without the gene transfer in kleptoplastic sea slugs, Plakobranchus ocellatus.</title>
        <authorList>
            <person name="Maeda T."/>
            <person name="Takahashi S."/>
            <person name="Yoshida T."/>
            <person name="Shimamura S."/>
            <person name="Takaki Y."/>
            <person name="Nagai Y."/>
            <person name="Toyoda A."/>
            <person name="Suzuki Y."/>
            <person name="Arimoto A."/>
            <person name="Ishii H."/>
            <person name="Satoh N."/>
            <person name="Nishiyama T."/>
            <person name="Hasebe M."/>
            <person name="Maruyama T."/>
            <person name="Minagawa J."/>
            <person name="Obokata J."/>
            <person name="Shigenobu S."/>
        </authorList>
    </citation>
    <scope>NUCLEOTIDE SEQUENCE [LARGE SCALE GENOMIC DNA]</scope>
</reference>
<dbReference type="PANTHER" id="PTHR47577">
    <property type="entry name" value="THAP DOMAIN-CONTAINING PROTEIN 6"/>
    <property type="match status" value="1"/>
</dbReference>
<dbReference type="PROSITE" id="PS50835">
    <property type="entry name" value="IG_LIKE"/>
    <property type="match status" value="1"/>
</dbReference>
<dbReference type="PANTHER" id="PTHR47577:SF2">
    <property type="entry name" value="THAP DOMAIN CONTAINING 9"/>
    <property type="match status" value="1"/>
</dbReference>
<gene>
    <name evidence="2" type="ORF">PoB_007314800</name>
</gene>
<sequence>MAIDEIRLEDDSSECRDKWTSWESALQGFLIRNGILHMAPLRISFLIRVQPDCMPAEEGQETTLNCTVNTAALACPSSTLLEWRANQTTVVIECNSNGCSGGYSLRYGFSATINNNGSTLTIPRVTRTDPINMETGWTCRPCGDSSREVTACDKLEVYDTPSDPRCRVIEIAHSPGDVEFVRVSCFTTRVYPKAKCTFKWGTNAEALLQDSFSEMSLDLFRHVRRSTKDKKPLYIPKVRNFALSLHFLSPRAYDFIRPILHLPYPRYLRKWKASVHCSPGYLENMLRVAAAKARSTESHDCSLIVDEMSLRRDISWVPSQNRYCGFTDFGQGPVGNSIASNALLFMLVSLKGRWKSPIAYFLTDHISSTQLTTCVKEAICRTADHNLTVKTLVADRLKANMKAADEFGCNSDVYNFFTHFQHPHPRHPDEKESYRYLLTYKFSQDHVEMFFGKIRQQNGWYNNPTSEQFQSSLKSLMMSSTITPSRHGNAIPLDDTVELTLTRSSEVEPSSDVLQYNIDFMTANSHIDSILMIDTDWRQSCLYYTADFAARRTERHLQCRSCSNALFDHTCSSPQSKFLQRKDSGGLKLPSKVWSTFCRQAKRHFASSCPVLH</sequence>
<dbReference type="InterPro" id="IPR048367">
    <property type="entry name" value="TNP-like_RNaseH_C"/>
</dbReference>
<dbReference type="AlphaFoldDB" id="A0AAV4DRG7"/>
<organism evidence="2 3">
    <name type="scientific">Plakobranchus ocellatus</name>
    <dbReference type="NCBI Taxonomy" id="259542"/>
    <lineage>
        <taxon>Eukaryota</taxon>
        <taxon>Metazoa</taxon>
        <taxon>Spiralia</taxon>
        <taxon>Lophotrochozoa</taxon>
        <taxon>Mollusca</taxon>
        <taxon>Gastropoda</taxon>
        <taxon>Heterobranchia</taxon>
        <taxon>Euthyneura</taxon>
        <taxon>Panpulmonata</taxon>
        <taxon>Sacoglossa</taxon>
        <taxon>Placobranchoidea</taxon>
        <taxon>Plakobranchidae</taxon>
        <taxon>Plakobranchus</taxon>
    </lineage>
</organism>
<evidence type="ECO:0000313" key="2">
    <source>
        <dbReference type="EMBL" id="GFO46643.1"/>
    </source>
</evidence>
<feature type="domain" description="Ig-like" evidence="1">
    <location>
        <begin position="40"/>
        <end position="150"/>
    </location>
</feature>
<comment type="caution">
    <text evidence="2">The sequence shown here is derived from an EMBL/GenBank/DDBJ whole genome shotgun (WGS) entry which is preliminary data.</text>
</comment>
<dbReference type="Pfam" id="PF21787">
    <property type="entry name" value="TNP-like_RNaseH_N"/>
    <property type="match status" value="1"/>
</dbReference>
<dbReference type="Proteomes" id="UP000735302">
    <property type="component" value="Unassembled WGS sequence"/>
</dbReference>
<dbReference type="Pfam" id="PF21789">
    <property type="entry name" value="TNP-like_RNaseH_C"/>
    <property type="match status" value="1"/>
</dbReference>
<dbReference type="InterPro" id="IPR048365">
    <property type="entry name" value="TNP-like_RNaseH_N"/>
</dbReference>
<dbReference type="InterPro" id="IPR007110">
    <property type="entry name" value="Ig-like_dom"/>
</dbReference>
<name>A0AAV4DRG7_9GAST</name>
<keyword evidence="3" id="KW-1185">Reference proteome</keyword>
<protein>
    <submittedName>
        <fullName evidence="2">THAP domain-containing protein 9</fullName>
    </submittedName>
</protein>
<dbReference type="InterPro" id="IPR021896">
    <property type="entry name" value="THAP9-like_HTH"/>
</dbReference>
<dbReference type="InterPro" id="IPR036179">
    <property type="entry name" value="Ig-like_dom_sf"/>
</dbReference>